<dbReference type="OrthoDB" id="391988at2759"/>
<accession>A0A9W5TEJ8</accession>
<dbReference type="GO" id="GO:0046872">
    <property type="term" value="F:metal ion binding"/>
    <property type="evidence" value="ECO:0007669"/>
    <property type="project" value="UniProtKB-KW"/>
</dbReference>
<evidence type="ECO:0000256" key="5">
    <source>
        <dbReference type="ARBA" id="ARBA00022741"/>
    </source>
</evidence>
<dbReference type="PROSITE" id="PS51706">
    <property type="entry name" value="G_ENGB"/>
    <property type="match status" value="1"/>
</dbReference>
<evidence type="ECO:0000256" key="6">
    <source>
        <dbReference type="ARBA" id="ARBA00022842"/>
    </source>
</evidence>
<dbReference type="InterPro" id="IPR030393">
    <property type="entry name" value="G_ENGB_dom"/>
</dbReference>
<dbReference type="SUPFAM" id="SSF52540">
    <property type="entry name" value="P-loop containing nucleoside triphosphate hydrolases"/>
    <property type="match status" value="1"/>
</dbReference>
<proteinExistence type="inferred from homology"/>
<evidence type="ECO:0000313" key="12">
    <source>
        <dbReference type="Proteomes" id="UP001057455"/>
    </source>
</evidence>
<evidence type="ECO:0000313" key="11">
    <source>
        <dbReference type="EMBL" id="GFE55803.1"/>
    </source>
</evidence>
<dbReference type="PANTHER" id="PTHR11649:SF13">
    <property type="entry name" value="ENGB-TYPE G DOMAIN-CONTAINING PROTEIN"/>
    <property type="match status" value="1"/>
</dbReference>
<evidence type="ECO:0000256" key="8">
    <source>
        <dbReference type="ARBA" id="ARBA00023210"/>
    </source>
</evidence>
<dbReference type="EMBL" id="BLIY01000024">
    <property type="protein sequence ID" value="GFE55803.1"/>
    <property type="molecule type" value="Genomic_DNA"/>
</dbReference>
<evidence type="ECO:0000256" key="4">
    <source>
        <dbReference type="ARBA" id="ARBA00022723"/>
    </source>
</evidence>
<evidence type="ECO:0000256" key="9">
    <source>
        <dbReference type="ARBA" id="ARBA00023306"/>
    </source>
</evidence>
<dbReference type="GO" id="GO:0005525">
    <property type="term" value="F:GTP binding"/>
    <property type="evidence" value="ECO:0007669"/>
    <property type="project" value="UniProtKB-KW"/>
</dbReference>
<keyword evidence="3" id="KW-0132">Cell division</keyword>
<dbReference type="Proteomes" id="UP001057455">
    <property type="component" value="Unassembled WGS sequence"/>
</dbReference>
<feature type="domain" description="EngB-type G" evidence="10">
    <location>
        <begin position="86"/>
        <end position="263"/>
    </location>
</feature>
<dbReference type="NCBIfam" id="TIGR03598">
    <property type="entry name" value="GTPase_YsxC"/>
    <property type="match status" value="1"/>
</dbReference>
<evidence type="ECO:0000256" key="3">
    <source>
        <dbReference type="ARBA" id="ARBA00022618"/>
    </source>
</evidence>
<keyword evidence="7" id="KW-0342">GTP-binding</keyword>
<gene>
    <name evidence="11" type="ORF">BaOVIS_032070</name>
</gene>
<dbReference type="Pfam" id="PF01926">
    <property type="entry name" value="MMR_HSR1"/>
    <property type="match status" value="1"/>
</dbReference>
<evidence type="ECO:0000259" key="10">
    <source>
        <dbReference type="PROSITE" id="PS51706"/>
    </source>
</evidence>
<dbReference type="InterPro" id="IPR006073">
    <property type="entry name" value="GTP-bd"/>
</dbReference>
<dbReference type="AlphaFoldDB" id="A0A9W5TEJ8"/>
<comment type="caution">
    <text evidence="11">The sequence shown here is derived from an EMBL/GenBank/DDBJ whole genome shotgun (WGS) entry which is preliminary data.</text>
</comment>
<dbReference type="HAMAP" id="MF_00321">
    <property type="entry name" value="GTPase_EngB"/>
    <property type="match status" value="1"/>
</dbReference>
<comment type="similarity">
    <text evidence="2">Belongs to the TRAFAC class TrmE-Era-EngA-EngB-Septin-like GTPase superfamily. EngB GTPase family.</text>
</comment>
<dbReference type="GO" id="GO:0051301">
    <property type="term" value="P:cell division"/>
    <property type="evidence" value="ECO:0007669"/>
    <property type="project" value="UniProtKB-KW"/>
</dbReference>
<protein>
    <submittedName>
        <fullName evidence="11">Ribosome biogenesis related GTP binding protein</fullName>
    </submittedName>
</protein>
<evidence type="ECO:0000256" key="1">
    <source>
        <dbReference type="ARBA" id="ARBA00001946"/>
    </source>
</evidence>
<keyword evidence="9" id="KW-0131">Cell cycle</keyword>
<reference evidence="11" key="1">
    <citation type="submission" date="2019-12" db="EMBL/GenBank/DDBJ databases">
        <title>Genome sequence of Babesia ovis.</title>
        <authorList>
            <person name="Yamagishi J."/>
            <person name="Sevinc F."/>
            <person name="Xuan X."/>
        </authorList>
    </citation>
    <scope>NUCLEOTIDE SEQUENCE</scope>
    <source>
        <strain evidence="11">Selcuk</strain>
    </source>
</reference>
<keyword evidence="12" id="KW-1185">Reference proteome</keyword>
<dbReference type="InterPro" id="IPR027417">
    <property type="entry name" value="P-loop_NTPase"/>
</dbReference>
<dbReference type="CDD" id="cd01876">
    <property type="entry name" value="YihA_EngB"/>
    <property type="match status" value="1"/>
</dbReference>
<keyword evidence="4" id="KW-0479">Metal-binding</keyword>
<dbReference type="Gene3D" id="3.40.50.300">
    <property type="entry name" value="P-loop containing nucleotide triphosphate hydrolases"/>
    <property type="match status" value="1"/>
</dbReference>
<sequence length="560" mass="63568">MLYISKFLKALQQLGPQGERSVPLSGNTLKEVIVKAIGKPTSSDEIQYFKRNNKTKPVAPCFGGEIRPKLKLMTTAIDNSEMPRATLPEVAFYGRTNAGKSCLINAICGHYGICPVGSIPGTTRKLHFYKVGSPPSIIFVDMPGYGYSSAKEDLTMKWNEFSLSYIKNRETLKLVIVLIDSRIGLKKSDFEVINFCDKYKIKWQIVLAKADTMKPVLLAKMMQKVRLETSVFRSSNGKVIALSSTKNQNLDEIRSVLEVFKVDKYTAHVWTNMRTKYKLCDNQRNNTANLSVPTTVNDDRDNTAQIEGIKGLQPNNVVLEKYDLWKHVKKPYPSYDKDIVALRCISEIFERFIPPPYFMEELNLAIDSTSTAAPVHQPSTQPASPIYVEAGGSLACDVHISLSETLTRNEGSEAIEENLIRDKVTSYQRHVARGMNPVTKVAGPNIGRSYKRVMSLYRNILSNKKLKWNSVDRDKLTWSAVYQKWERWSKKHPQLSGLLLCGRCTFTLHSVHSKCKHELATLLLEYMDLETYLEGEPVSQLTEDLEETQFLEQMHLLYDE</sequence>
<evidence type="ECO:0000256" key="2">
    <source>
        <dbReference type="ARBA" id="ARBA00009638"/>
    </source>
</evidence>
<comment type="cofactor">
    <cofactor evidence="1">
        <name>Mg(2+)</name>
        <dbReference type="ChEBI" id="CHEBI:18420"/>
    </cofactor>
</comment>
<keyword evidence="5" id="KW-0547">Nucleotide-binding</keyword>
<organism evidence="11 12">
    <name type="scientific">Babesia ovis</name>
    <dbReference type="NCBI Taxonomy" id="5869"/>
    <lineage>
        <taxon>Eukaryota</taxon>
        <taxon>Sar</taxon>
        <taxon>Alveolata</taxon>
        <taxon>Apicomplexa</taxon>
        <taxon>Aconoidasida</taxon>
        <taxon>Piroplasmida</taxon>
        <taxon>Babesiidae</taxon>
        <taxon>Babesia</taxon>
    </lineage>
</organism>
<dbReference type="PANTHER" id="PTHR11649">
    <property type="entry name" value="MSS1/TRME-RELATED GTP-BINDING PROTEIN"/>
    <property type="match status" value="1"/>
</dbReference>
<name>A0A9W5TEJ8_BABOV</name>
<dbReference type="InterPro" id="IPR019987">
    <property type="entry name" value="GTP-bd_ribosome_bio_YsxC"/>
</dbReference>
<keyword evidence="6" id="KW-0460">Magnesium</keyword>
<keyword evidence="8" id="KW-0717">Septation</keyword>
<evidence type="ECO:0000256" key="7">
    <source>
        <dbReference type="ARBA" id="ARBA00023134"/>
    </source>
</evidence>